<evidence type="ECO:0000256" key="2">
    <source>
        <dbReference type="ARBA" id="ARBA00023027"/>
    </source>
</evidence>
<dbReference type="Gene3D" id="3.40.50.720">
    <property type="entry name" value="NAD(P)-binding Rossmann-like Domain"/>
    <property type="match status" value="2"/>
</dbReference>
<comment type="caution">
    <text evidence="4">The sequence shown here is derived from an EMBL/GenBank/DDBJ whole genome shotgun (WGS) entry which is preliminary data.</text>
</comment>
<feature type="domain" description="D-isomer specific 2-hydroxyacid dehydrogenase NAD-binding" evidence="3">
    <location>
        <begin position="111"/>
        <end position="282"/>
    </location>
</feature>
<evidence type="ECO:0000259" key="3">
    <source>
        <dbReference type="Pfam" id="PF02826"/>
    </source>
</evidence>
<dbReference type="PANTHER" id="PTHR43333:SF1">
    <property type="entry name" value="D-ISOMER SPECIFIC 2-HYDROXYACID DEHYDROGENASE NAD-BINDING DOMAIN-CONTAINING PROTEIN"/>
    <property type="match status" value="1"/>
</dbReference>
<dbReference type="RefSeq" id="WP_110813904.1">
    <property type="nucleotide sequence ID" value="NZ_QJTE01000002.1"/>
</dbReference>
<accession>A0A318SSE5</accession>
<dbReference type="OrthoDB" id="9787219at2"/>
<sequence length="317" mass="33862">MDHSTITGVYLSETLDLDGLYGDLLRAQAPDITVLRPEEVTDPEAISFALCWLPGAAAFDPYPNLKVAMSIGAGVDALLAHPGLRDGMRVARVRDPHQADLMAGFAVHEVLHDERGFGRMADCARRAEWRPEPMRAPEAATVAVLGNGTMGRAVARGCAALGFDVRIACRSIPDEPMEGVTYCAGDAGIAEAAEGADYLINVLPLTEATRDVLNAGLFARLAPGARLIQIGRGEHLVEADLTAALDGGQLAGATLDVFREEPLPKDHPFWQDDRLRITPHVASDSIPEIVVAQAIETARALRDGTPLTYAVDPARGY</sequence>
<evidence type="ECO:0000313" key="5">
    <source>
        <dbReference type="Proteomes" id="UP000248311"/>
    </source>
</evidence>
<dbReference type="Pfam" id="PF02826">
    <property type="entry name" value="2-Hacid_dh_C"/>
    <property type="match status" value="1"/>
</dbReference>
<keyword evidence="1" id="KW-0560">Oxidoreductase</keyword>
<dbReference type="InterPro" id="IPR006140">
    <property type="entry name" value="D-isomer_DH_NAD-bd"/>
</dbReference>
<dbReference type="AlphaFoldDB" id="A0A318SSE5"/>
<evidence type="ECO:0000256" key="1">
    <source>
        <dbReference type="ARBA" id="ARBA00023002"/>
    </source>
</evidence>
<name>A0A318SSE5_9RHOB</name>
<dbReference type="GO" id="GO:0016491">
    <property type="term" value="F:oxidoreductase activity"/>
    <property type="evidence" value="ECO:0007669"/>
    <property type="project" value="UniProtKB-KW"/>
</dbReference>
<dbReference type="EMBL" id="QJTE01000002">
    <property type="protein sequence ID" value="PYE84861.1"/>
    <property type="molecule type" value="Genomic_DNA"/>
</dbReference>
<dbReference type="InterPro" id="IPR036291">
    <property type="entry name" value="NAD(P)-bd_dom_sf"/>
</dbReference>
<proteinExistence type="predicted"/>
<dbReference type="PANTHER" id="PTHR43333">
    <property type="entry name" value="2-HACID_DH_C DOMAIN-CONTAINING PROTEIN"/>
    <property type="match status" value="1"/>
</dbReference>
<dbReference type="SUPFAM" id="SSF51735">
    <property type="entry name" value="NAD(P)-binding Rossmann-fold domains"/>
    <property type="match status" value="1"/>
</dbReference>
<organism evidence="4 5">
    <name type="scientific">Pseudoroseicyclus aestuarii</name>
    <dbReference type="NCBI Taxonomy" id="1795041"/>
    <lineage>
        <taxon>Bacteria</taxon>
        <taxon>Pseudomonadati</taxon>
        <taxon>Pseudomonadota</taxon>
        <taxon>Alphaproteobacteria</taxon>
        <taxon>Rhodobacterales</taxon>
        <taxon>Paracoccaceae</taxon>
        <taxon>Pseudoroseicyclus</taxon>
    </lineage>
</organism>
<protein>
    <submittedName>
        <fullName evidence="4">Glyoxylate/hydroxypyruvate reductase A</fullName>
    </submittedName>
</protein>
<evidence type="ECO:0000313" key="4">
    <source>
        <dbReference type="EMBL" id="PYE84861.1"/>
    </source>
</evidence>
<keyword evidence="4" id="KW-0670">Pyruvate</keyword>
<gene>
    <name evidence="4" type="ORF">DFP88_102665</name>
</gene>
<dbReference type="GO" id="GO:0051287">
    <property type="term" value="F:NAD binding"/>
    <property type="evidence" value="ECO:0007669"/>
    <property type="project" value="InterPro"/>
</dbReference>
<keyword evidence="2" id="KW-0520">NAD</keyword>
<dbReference type="Proteomes" id="UP000248311">
    <property type="component" value="Unassembled WGS sequence"/>
</dbReference>
<keyword evidence="5" id="KW-1185">Reference proteome</keyword>
<reference evidence="4 5" key="1">
    <citation type="submission" date="2018-06" db="EMBL/GenBank/DDBJ databases">
        <title>Genomic Encyclopedia of Type Strains, Phase III (KMG-III): the genomes of soil and plant-associated and newly described type strains.</title>
        <authorList>
            <person name="Whitman W."/>
        </authorList>
    </citation>
    <scope>NUCLEOTIDE SEQUENCE [LARGE SCALE GENOMIC DNA]</scope>
    <source>
        <strain evidence="4 5">CECT 9025</strain>
    </source>
</reference>